<reference evidence="4" key="1">
    <citation type="submission" date="2012-12" db="EMBL/GenBank/DDBJ databases">
        <authorList>
            <person name="Hellsten U."/>
            <person name="Grimwood J."/>
            <person name="Chapman J.A."/>
            <person name="Shapiro H."/>
            <person name="Aerts A."/>
            <person name="Otillar R.P."/>
            <person name="Terry A.Y."/>
            <person name="Boore J.L."/>
            <person name="Simakov O."/>
            <person name="Marletaz F."/>
            <person name="Cho S.-J."/>
            <person name="Edsinger-Gonzales E."/>
            <person name="Havlak P."/>
            <person name="Kuo D.-H."/>
            <person name="Larsson T."/>
            <person name="Lv J."/>
            <person name="Arendt D."/>
            <person name="Savage R."/>
            <person name="Osoegawa K."/>
            <person name="de Jong P."/>
            <person name="Lindberg D.R."/>
            <person name="Seaver E.C."/>
            <person name="Weisblat D.A."/>
            <person name="Putnam N.H."/>
            <person name="Grigoriev I.V."/>
            <person name="Rokhsar D.S."/>
        </authorList>
    </citation>
    <scope>NUCLEOTIDE SEQUENCE</scope>
</reference>
<dbReference type="Pfam" id="PF13905">
    <property type="entry name" value="Thioredoxin_8"/>
    <property type="match status" value="2"/>
</dbReference>
<dbReference type="GO" id="GO:0004791">
    <property type="term" value="F:thioredoxin-disulfide reductase (NADPH) activity"/>
    <property type="evidence" value="ECO:0000318"/>
    <property type="project" value="GO_Central"/>
</dbReference>
<dbReference type="EMBL" id="AMQM01003928">
    <property type="status" value="NOT_ANNOTATED_CDS"/>
    <property type="molecule type" value="Genomic_DNA"/>
</dbReference>
<dbReference type="Proteomes" id="UP000015101">
    <property type="component" value="Unassembled WGS sequence"/>
</dbReference>
<dbReference type="eggNOG" id="KOG2501">
    <property type="taxonomic scope" value="Eukaryota"/>
</dbReference>
<name>T1G346_HELRO</name>
<proteinExistence type="predicted"/>
<sequence>MYKALDLILANTVDQLLNKSSATKINDLRKPGAVIGFYFSASWCEHSMAFTQLLISFYEDINKKIDTEKLINIKLFEIVFVSSDGDEHSYKESIKDVPWLSISYHCHTLRKKLQKRFSVKEIPYLVLVDGFTEELITTQGKDFLSEDLNGDNFPWRPKSLIDLLSTNLLLKNKQLIDIQEDIRDSDYRGIYFSAHWCPPCRLFTPVLINIYNKLKERGVKFEIIFISLDRSLESFQEYSHSMPWYVLNYQDNRIKVLTKQFQVEGIPRLIILNKNDRVVCEDARQAVYSDLEAMRFPWIPKLVDQLNETNVHDFQTYPCLVLFTGNGRSDLIDNASIWLNGPAEKYFSERNKNLNYLGELPVLKFFYEGNQSDEVADSIRAYAQIDGKAPLLAIVDISQQKVFTDPADEIDQQIVQDLIEKFKKFVSEVGNNMD</sequence>
<accession>T1G346</accession>
<dbReference type="SUPFAM" id="SSF52833">
    <property type="entry name" value="Thioredoxin-like"/>
    <property type="match status" value="2"/>
</dbReference>
<dbReference type="Gene3D" id="3.40.30.10">
    <property type="entry name" value="Glutaredoxin"/>
    <property type="match status" value="2"/>
</dbReference>
<dbReference type="GO" id="GO:0030178">
    <property type="term" value="P:negative regulation of Wnt signaling pathway"/>
    <property type="evidence" value="ECO:0000318"/>
    <property type="project" value="GO_Central"/>
</dbReference>
<evidence type="ECO:0000313" key="4">
    <source>
        <dbReference type="Proteomes" id="UP000015101"/>
    </source>
</evidence>
<dbReference type="InterPro" id="IPR036249">
    <property type="entry name" value="Thioredoxin-like_sf"/>
</dbReference>
<reference evidence="2 4" key="2">
    <citation type="journal article" date="2013" name="Nature">
        <title>Insights into bilaterian evolution from three spiralian genomes.</title>
        <authorList>
            <person name="Simakov O."/>
            <person name="Marletaz F."/>
            <person name="Cho S.J."/>
            <person name="Edsinger-Gonzales E."/>
            <person name="Havlak P."/>
            <person name="Hellsten U."/>
            <person name="Kuo D.H."/>
            <person name="Larsson T."/>
            <person name="Lv J."/>
            <person name="Arendt D."/>
            <person name="Savage R."/>
            <person name="Osoegawa K."/>
            <person name="de Jong P."/>
            <person name="Grimwood J."/>
            <person name="Chapman J.A."/>
            <person name="Shapiro H."/>
            <person name="Aerts A."/>
            <person name="Otillar R.P."/>
            <person name="Terry A.Y."/>
            <person name="Boore J.L."/>
            <person name="Grigoriev I.V."/>
            <person name="Lindberg D.R."/>
            <person name="Seaver E.C."/>
            <person name="Weisblat D.A."/>
            <person name="Putnam N.H."/>
            <person name="Rokhsar D.S."/>
        </authorList>
    </citation>
    <scope>NUCLEOTIDE SEQUENCE</scope>
</reference>
<dbReference type="InParanoid" id="T1G346"/>
<dbReference type="InterPro" id="IPR013766">
    <property type="entry name" value="Thioredoxin_domain"/>
</dbReference>
<dbReference type="EMBL" id="KB096365">
    <property type="protein sequence ID" value="ESO05363.1"/>
    <property type="molecule type" value="Genomic_DNA"/>
</dbReference>
<dbReference type="PANTHER" id="PTHR46472:SF1">
    <property type="entry name" value="NUCLEOREDOXIN"/>
    <property type="match status" value="1"/>
</dbReference>
<feature type="domain" description="Thioredoxin" evidence="1">
    <location>
        <begin position="134"/>
        <end position="292"/>
    </location>
</feature>
<dbReference type="GO" id="GO:0031397">
    <property type="term" value="P:negative regulation of protein ubiquitination"/>
    <property type="evidence" value="ECO:0000318"/>
    <property type="project" value="GO_Central"/>
</dbReference>
<evidence type="ECO:0000259" key="1">
    <source>
        <dbReference type="PROSITE" id="PS51352"/>
    </source>
</evidence>
<dbReference type="InterPro" id="IPR012336">
    <property type="entry name" value="Thioredoxin-like_fold"/>
</dbReference>
<dbReference type="KEGG" id="hro:HELRODRAFT_77825"/>
<dbReference type="OrthoDB" id="189920at2759"/>
<dbReference type="GeneID" id="20215494"/>
<keyword evidence="4" id="KW-1185">Reference proteome</keyword>
<evidence type="ECO:0000313" key="2">
    <source>
        <dbReference type="EMBL" id="ESO05363.1"/>
    </source>
</evidence>
<evidence type="ECO:0000313" key="3">
    <source>
        <dbReference type="EnsemblMetazoa" id="HelroP77825"/>
    </source>
</evidence>
<dbReference type="OMA" id="NAPCRQF"/>
<dbReference type="PANTHER" id="PTHR46472">
    <property type="entry name" value="NUCLEOREDOXIN"/>
    <property type="match status" value="1"/>
</dbReference>
<dbReference type="STRING" id="6412.T1G346"/>
<organism evidence="3 4">
    <name type="scientific">Helobdella robusta</name>
    <name type="common">Californian leech</name>
    <dbReference type="NCBI Taxonomy" id="6412"/>
    <lineage>
        <taxon>Eukaryota</taxon>
        <taxon>Metazoa</taxon>
        <taxon>Spiralia</taxon>
        <taxon>Lophotrochozoa</taxon>
        <taxon>Annelida</taxon>
        <taxon>Clitellata</taxon>
        <taxon>Hirudinea</taxon>
        <taxon>Rhynchobdellida</taxon>
        <taxon>Glossiphoniidae</taxon>
        <taxon>Helobdella</taxon>
    </lineage>
</organism>
<reference evidence="3" key="3">
    <citation type="submission" date="2015-06" db="UniProtKB">
        <authorList>
            <consortium name="EnsemblMetazoa"/>
        </authorList>
    </citation>
    <scope>IDENTIFICATION</scope>
</reference>
<dbReference type="RefSeq" id="XP_009016678.1">
    <property type="nucleotide sequence ID" value="XM_009018430.1"/>
</dbReference>
<dbReference type="CTD" id="20215494"/>
<dbReference type="HOGENOM" id="CLU_019626_2_1_1"/>
<dbReference type="GO" id="GO:0005634">
    <property type="term" value="C:nucleus"/>
    <property type="evidence" value="ECO:0000318"/>
    <property type="project" value="GO_Central"/>
</dbReference>
<dbReference type="PROSITE" id="PS51352">
    <property type="entry name" value="THIOREDOXIN_2"/>
    <property type="match status" value="1"/>
</dbReference>
<dbReference type="EnsemblMetazoa" id="HelroT77825">
    <property type="protein sequence ID" value="HelroP77825"/>
    <property type="gene ID" value="HelroG77825"/>
</dbReference>
<gene>
    <name evidence="3" type="primary">20215494</name>
    <name evidence="2" type="ORF">HELRODRAFT_77825</name>
</gene>
<dbReference type="AlphaFoldDB" id="T1G346"/>
<protein>
    <recommendedName>
        <fullName evidence="1">Thioredoxin domain-containing protein</fullName>
    </recommendedName>
</protein>